<evidence type="ECO:0000256" key="12">
    <source>
        <dbReference type="ARBA" id="ARBA00022840"/>
    </source>
</evidence>
<dbReference type="OrthoDB" id="9809356at2"/>
<evidence type="ECO:0000256" key="21">
    <source>
        <dbReference type="ARBA" id="ARBA00049161"/>
    </source>
</evidence>
<evidence type="ECO:0000256" key="20">
    <source>
        <dbReference type="ARBA" id="ARBA00049035"/>
    </source>
</evidence>
<dbReference type="PANTHER" id="PTHR11136">
    <property type="entry name" value="FOLYLPOLYGLUTAMATE SYNTHASE-RELATED"/>
    <property type="match status" value="1"/>
</dbReference>
<evidence type="ECO:0000256" key="13">
    <source>
        <dbReference type="ARBA" id="ARBA00022842"/>
    </source>
</evidence>
<comment type="similarity">
    <text evidence="5 22">Belongs to the folylpolyglutamate synthase family.</text>
</comment>
<evidence type="ECO:0000256" key="10">
    <source>
        <dbReference type="ARBA" id="ARBA00022723"/>
    </source>
</evidence>
<evidence type="ECO:0000256" key="9">
    <source>
        <dbReference type="ARBA" id="ARBA00022598"/>
    </source>
</evidence>
<keyword evidence="13" id="KW-0460">Magnesium</keyword>
<evidence type="ECO:0000256" key="6">
    <source>
        <dbReference type="ARBA" id="ARBA00013023"/>
    </source>
</evidence>
<evidence type="ECO:0000256" key="4">
    <source>
        <dbReference type="ARBA" id="ARBA00005150"/>
    </source>
</evidence>
<dbReference type="NCBIfam" id="TIGR01499">
    <property type="entry name" value="folC"/>
    <property type="match status" value="1"/>
</dbReference>
<dbReference type="PANTHER" id="PTHR11136:SF0">
    <property type="entry name" value="DIHYDROFOLATE SYNTHETASE-RELATED"/>
    <property type="match status" value="1"/>
</dbReference>
<dbReference type="InterPro" id="IPR036565">
    <property type="entry name" value="Mur-like_cat_sf"/>
</dbReference>
<dbReference type="Pfam" id="PF08245">
    <property type="entry name" value="Mur_ligase_M"/>
    <property type="match status" value="1"/>
</dbReference>
<evidence type="ECO:0000256" key="14">
    <source>
        <dbReference type="ARBA" id="ARBA00022909"/>
    </source>
</evidence>
<evidence type="ECO:0000256" key="22">
    <source>
        <dbReference type="PIRNR" id="PIRNR001563"/>
    </source>
</evidence>
<keyword evidence="10" id="KW-0479">Metal-binding</keyword>
<evidence type="ECO:0000256" key="15">
    <source>
        <dbReference type="ARBA" id="ARBA00030048"/>
    </source>
</evidence>
<dbReference type="InterPro" id="IPR013221">
    <property type="entry name" value="Mur_ligase_cen"/>
</dbReference>
<dbReference type="GO" id="GO:0005737">
    <property type="term" value="C:cytoplasm"/>
    <property type="evidence" value="ECO:0007669"/>
    <property type="project" value="TreeGrafter"/>
</dbReference>
<comment type="catalytic activity">
    <reaction evidence="18">
        <text>(6S)-5,6,7,8-tetrahydrofolyl-(gamma-L-Glu)(n) + L-glutamate + ATP = (6S)-5,6,7,8-tetrahydrofolyl-(gamma-L-Glu)(n+1) + ADP + phosphate + H(+)</text>
        <dbReference type="Rhea" id="RHEA:10580"/>
        <dbReference type="Rhea" id="RHEA-COMP:14738"/>
        <dbReference type="Rhea" id="RHEA-COMP:14740"/>
        <dbReference type="ChEBI" id="CHEBI:15378"/>
        <dbReference type="ChEBI" id="CHEBI:29985"/>
        <dbReference type="ChEBI" id="CHEBI:30616"/>
        <dbReference type="ChEBI" id="CHEBI:43474"/>
        <dbReference type="ChEBI" id="CHEBI:141005"/>
        <dbReference type="ChEBI" id="CHEBI:456216"/>
        <dbReference type="EC" id="6.3.2.17"/>
    </reaction>
</comment>
<dbReference type="EC" id="6.3.2.17" evidence="7"/>
<feature type="domain" description="Mur ligase central" evidence="24">
    <location>
        <begin position="47"/>
        <end position="262"/>
    </location>
</feature>
<dbReference type="RefSeq" id="WP_099474375.1">
    <property type="nucleotide sequence ID" value="NZ_CP041025.1"/>
</dbReference>
<feature type="domain" description="Mur ligase C-terminal" evidence="23">
    <location>
        <begin position="307"/>
        <end position="415"/>
    </location>
</feature>
<evidence type="ECO:0000256" key="11">
    <source>
        <dbReference type="ARBA" id="ARBA00022741"/>
    </source>
</evidence>
<evidence type="ECO:0000256" key="17">
    <source>
        <dbReference type="ARBA" id="ARBA00032510"/>
    </source>
</evidence>
<comment type="catalytic activity">
    <reaction evidence="21">
        <text>7,8-dihydropteroate + L-glutamate + ATP = 7,8-dihydrofolate + ADP + phosphate + H(+)</text>
        <dbReference type="Rhea" id="RHEA:23584"/>
        <dbReference type="ChEBI" id="CHEBI:15378"/>
        <dbReference type="ChEBI" id="CHEBI:17839"/>
        <dbReference type="ChEBI" id="CHEBI:29985"/>
        <dbReference type="ChEBI" id="CHEBI:30616"/>
        <dbReference type="ChEBI" id="CHEBI:43474"/>
        <dbReference type="ChEBI" id="CHEBI:57451"/>
        <dbReference type="ChEBI" id="CHEBI:456216"/>
        <dbReference type="EC" id="6.3.2.12"/>
    </reaction>
</comment>
<proteinExistence type="inferred from homology"/>
<evidence type="ECO:0000259" key="23">
    <source>
        <dbReference type="Pfam" id="PF02875"/>
    </source>
</evidence>
<keyword evidence="14" id="KW-0289">Folate biosynthesis</keyword>
<dbReference type="SUPFAM" id="SSF53623">
    <property type="entry name" value="MurD-like peptide ligases, catalytic domain"/>
    <property type="match status" value="1"/>
</dbReference>
<gene>
    <name evidence="25" type="ORF">CRD36_14150</name>
</gene>
<evidence type="ECO:0000256" key="1">
    <source>
        <dbReference type="ARBA" id="ARBA00001946"/>
    </source>
</evidence>
<evidence type="ECO:0000256" key="18">
    <source>
        <dbReference type="ARBA" id="ARBA00047493"/>
    </source>
</evidence>
<comment type="pathway">
    <text evidence="3">Cofactor biosynthesis; tetrahydrofolate biosynthesis; 7,8-dihydrofolate from 2-amino-4-hydroxy-6-hydroxymethyl-7,8-dihydropteridine diphosphate and 4-aminobenzoate: step 2/2.</text>
</comment>
<dbReference type="GO" id="GO:0005524">
    <property type="term" value="F:ATP binding"/>
    <property type="evidence" value="ECO:0007669"/>
    <property type="project" value="UniProtKB-KW"/>
</dbReference>
<dbReference type="EC" id="6.3.2.12" evidence="6"/>
<evidence type="ECO:0000259" key="24">
    <source>
        <dbReference type="Pfam" id="PF08245"/>
    </source>
</evidence>
<evidence type="ECO:0000256" key="16">
    <source>
        <dbReference type="ARBA" id="ARBA00030592"/>
    </source>
</evidence>
<keyword evidence="12 22" id="KW-0067">ATP-binding</keyword>
<evidence type="ECO:0000256" key="3">
    <source>
        <dbReference type="ARBA" id="ARBA00004799"/>
    </source>
</evidence>
<dbReference type="GO" id="GO:0046872">
    <property type="term" value="F:metal ion binding"/>
    <property type="evidence" value="ECO:0007669"/>
    <property type="project" value="UniProtKB-KW"/>
</dbReference>
<organism evidence="25 26">
    <name type="scientific">Paremcibacter congregatus</name>
    <dbReference type="NCBI Taxonomy" id="2043170"/>
    <lineage>
        <taxon>Bacteria</taxon>
        <taxon>Pseudomonadati</taxon>
        <taxon>Pseudomonadota</taxon>
        <taxon>Alphaproteobacteria</taxon>
        <taxon>Emcibacterales</taxon>
        <taxon>Emcibacteraceae</taxon>
        <taxon>Paremcibacter</taxon>
    </lineage>
</organism>
<comment type="catalytic activity">
    <reaction evidence="20">
        <text>(6R)-5,10-methylenetetrahydrofolyl-(gamma-L-Glu)(n) + L-glutamate + ATP = (6R)-5,10-methylenetetrahydrofolyl-(gamma-L-Glu)(n+1) + ADP + phosphate + H(+)</text>
        <dbReference type="Rhea" id="RHEA:51912"/>
        <dbReference type="Rhea" id="RHEA-COMP:13257"/>
        <dbReference type="Rhea" id="RHEA-COMP:13258"/>
        <dbReference type="ChEBI" id="CHEBI:15378"/>
        <dbReference type="ChEBI" id="CHEBI:29985"/>
        <dbReference type="ChEBI" id="CHEBI:30616"/>
        <dbReference type="ChEBI" id="CHEBI:43474"/>
        <dbReference type="ChEBI" id="CHEBI:136572"/>
        <dbReference type="ChEBI" id="CHEBI:456216"/>
        <dbReference type="EC" id="6.3.2.17"/>
    </reaction>
</comment>
<dbReference type="InterPro" id="IPR036615">
    <property type="entry name" value="Mur_ligase_C_dom_sf"/>
</dbReference>
<dbReference type="InterPro" id="IPR001645">
    <property type="entry name" value="Folylpolyglutamate_synth"/>
</dbReference>
<accession>A0A2G4YNQ3</accession>
<reference evidence="25 26" key="1">
    <citation type="submission" date="2017-10" db="EMBL/GenBank/DDBJ databases">
        <title>Frigbacter circumglobatus gen. nov. sp. nov., isolated from sediment cultured in situ.</title>
        <authorList>
            <person name="Zhao Z."/>
        </authorList>
    </citation>
    <scope>NUCLEOTIDE SEQUENCE [LARGE SCALE GENOMIC DNA]</scope>
    <source>
        <strain evidence="25 26">ZYL</strain>
    </source>
</reference>
<dbReference type="Pfam" id="PF02875">
    <property type="entry name" value="Mur_ligase_C"/>
    <property type="match status" value="1"/>
</dbReference>
<dbReference type="PIRSF" id="PIRSF001563">
    <property type="entry name" value="Folylpolyglu_synth"/>
    <property type="match status" value="1"/>
</dbReference>
<evidence type="ECO:0000256" key="5">
    <source>
        <dbReference type="ARBA" id="ARBA00008276"/>
    </source>
</evidence>
<dbReference type="GO" id="GO:0008841">
    <property type="term" value="F:dihydrofolate synthase activity"/>
    <property type="evidence" value="ECO:0007669"/>
    <property type="project" value="UniProtKB-EC"/>
</dbReference>
<dbReference type="SUPFAM" id="SSF53244">
    <property type="entry name" value="MurD-like peptide ligases, peptide-binding domain"/>
    <property type="match status" value="1"/>
</dbReference>
<keyword evidence="26" id="KW-1185">Reference proteome</keyword>
<comment type="catalytic activity">
    <reaction evidence="19">
        <text>10-formyltetrahydrofolyl-(gamma-L-Glu)(n) + L-glutamate + ATP = 10-formyltetrahydrofolyl-(gamma-L-Glu)(n+1) + ADP + phosphate + H(+)</text>
        <dbReference type="Rhea" id="RHEA:51904"/>
        <dbReference type="Rhea" id="RHEA-COMP:13088"/>
        <dbReference type="Rhea" id="RHEA-COMP:14300"/>
        <dbReference type="ChEBI" id="CHEBI:15378"/>
        <dbReference type="ChEBI" id="CHEBI:29985"/>
        <dbReference type="ChEBI" id="CHEBI:30616"/>
        <dbReference type="ChEBI" id="CHEBI:43474"/>
        <dbReference type="ChEBI" id="CHEBI:134413"/>
        <dbReference type="ChEBI" id="CHEBI:456216"/>
        <dbReference type="EC" id="6.3.2.17"/>
    </reaction>
</comment>
<evidence type="ECO:0000256" key="8">
    <source>
        <dbReference type="ARBA" id="ARBA00019357"/>
    </source>
</evidence>
<name>A0A2G4YNQ3_9PROT</name>
<dbReference type="GO" id="GO:0004326">
    <property type="term" value="F:tetrahydrofolylpolyglutamate synthase activity"/>
    <property type="evidence" value="ECO:0007669"/>
    <property type="project" value="UniProtKB-EC"/>
</dbReference>
<evidence type="ECO:0000256" key="19">
    <source>
        <dbReference type="ARBA" id="ARBA00047808"/>
    </source>
</evidence>
<evidence type="ECO:0000256" key="7">
    <source>
        <dbReference type="ARBA" id="ARBA00013025"/>
    </source>
</evidence>
<comment type="caution">
    <text evidence="25">The sequence shown here is derived from an EMBL/GenBank/DDBJ whole genome shotgun (WGS) entry which is preliminary data.</text>
</comment>
<dbReference type="FunFam" id="3.40.1190.10:FF:000011">
    <property type="entry name" value="Folylpolyglutamate synthase/dihydrofolate synthase"/>
    <property type="match status" value="1"/>
</dbReference>
<dbReference type="GO" id="GO:0046656">
    <property type="term" value="P:folic acid biosynthetic process"/>
    <property type="evidence" value="ECO:0007669"/>
    <property type="project" value="UniProtKB-KW"/>
</dbReference>
<sequence length="431" mass="46277">MTRPSDQVLERLFRLHPKKIDLSLDRMTALLDRLGNPERRLPPVIHVAGTNGKGSTTAYLRAILEAQGLRVHVYSSPHLVRFAERIRLAGKIIDEDILYRHLVECEEINGSTPITYFEITTAIALKAFADHPADVLLLEVGLGGRLDATNVIDQPLSTVITPVSVDHEQFLGSDLAGIAREKAGIAKTGAPLVLARQTPVAQEAILACADQVGAPTIAYGAWTVSATDDGFLYRDDYGALALPLPNLKGPHQIHNAGLAIACLRHQNRLPVSDAAIRSGVMSARWPARLQNITDSAFGHLLPEGSELWLDGGHNPAAGQILADHFAQQHDLPLYLICGMMANKDAAGFLAPLRPHVTALYGVTVVGEDSHAAEDITAFAQGLSLAAEPSTTPQQALQHIAGHSKGHAVRVLICGSLYLAGQILDQNDLLPD</sequence>
<comment type="function">
    <text evidence="2">Functions in two distinct reactions of the de novo folate biosynthetic pathway. Catalyzes the addition of a glutamate residue to dihydropteroate (7,8-dihydropteroate or H2Pte) to form dihydrofolate (7,8-dihydrofolate monoglutamate or H2Pte-Glu). Also catalyzes successive additions of L-glutamate to tetrahydrofolate or 10-formyltetrahydrofolate or 5,10-methylenetetrahydrofolate, leading to folylpolyglutamate derivatives.</text>
</comment>
<dbReference type="AlphaFoldDB" id="A0A2G4YNQ3"/>
<comment type="pathway">
    <text evidence="4">Cofactor biosynthesis; tetrahydrofolylpolyglutamate biosynthesis.</text>
</comment>
<dbReference type="EMBL" id="PDEM01000029">
    <property type="protein sequence ID" value="PHZ83951.1"/>
    <property type="molecule type" value="Genomic_DNA"/>
</dbReference>
<dbReference type="Gene3D" id="3.40.1190.10">
    <property type="entry name" value="Mur-like, catalytic domain"/>
    <property type="match status" value="1"/>
</dbReference>
<keyword evidence="9 22" id="KW-0436">Ligase</keyword>
<keyword evidence="11 22" id="KW-0547">Nucleotide-binding</keyword>
<dbReference type="UniPathway" id="UPA00077">
    <property type="reaction ID" value="UER00157"/>
</dbReference>
<dbReference type="InterPro" id="IPR018109">
    <property type="entry name" value="Folylpolyglutamate_synth_CS"/>
</dbReference>
<dbReference type="GO" id="GO:0046654">
    <property type="term" value="P:tetrahydrofolate biosynthetic process"/>
    <property type="evidence" value="ECO:0007669"/>
    <property type="project" value="UniProtKB-UniPathway"/>
</dbReference>
<dbReference type="InParanoid" id="A0A2G4YNQ3"/>
<dbReference type="Proteomes" id="UP000229730">
    <property type="component" value="Unassembled WGS sequence"/>
</dbReference>
<dbReference type="FunCoup" id="A0A2G4YNQ3">
    <property type="interactions" value="603"/>
</dbReference>
<dbReference type="InterPro" id="IPR004101">
    <property type="entry name" value="Mur_ligase_C"/>
</dbReference>
<comment type="cofactor">
    <cofactor evidence="1">
        <name>Mg(2+)</name>
        <dbReference type="ChEBI" id="CHEBI:18420"/>
    </cofactor>
</comment>
<dbReference type="Gene3D" id="3.90.190.20">
    <property type="entry name" value="Mur ligase, C-terminal domain"/>
    <property type="match status" value="1"/>
</dbReference>
<protein>
    <recommendedName>
        <fullName evidence="8">Dihydrofolate synthase/folylpolyglutamate synthase</fullName>
        <ecNumber evidence="6">6.3.2.12</ecNumber>
        <ecNumber evidence="7">6.3.2.17</ecNumber>
    </recommendedName>
    <alternativeName>
        <fullName evidence="17">Folylpoly-gamma-glutamate synthetase-dihydrofolate synthetase</fullName>
    </alternativeName>
    <alternativeName>
        <fullName evidence="15">Folylpolyglutamate synthetase</fullName>
    </alternativeName>
    <alternativeName>
        <fullName evidence="16">Tetrahydrofolylpolyglutamate synthase</fullName>
    </alternativeName>
</protein>
<evidence type="ECO:0000313" key="26">
    <source>
        <dbReference type="Proteomes" id="UP000229730"/>
    </source>
</evidence>
<evidence type="ECO:0000313" key="25">
    <source>
        <dbReference type="EMBL" id="PHZ83951.1"/>
    </source>
</evidence>
<dbReference type="PROSITE" id="PS01012">
    <property type="entry name" value="FOLYLPOLYGLU_SYNT_2"/>
    <property type="match status" value="1"/>
</dbReference>
<evidence type="ECO:0000256" key="2">
    <source>
        <dbReference type="ARBA" id="ARBA00002714"/>
    </source>
</evidence>